<dbReference type="GO" id="GO:0009103">
    <property type="term" value="P:lipopolysaccharide biosynthetic process"/>
    <property type="evidence" value="ECO:0007669"/>
    <property type="project" value="UniProtKB-KW"/>
</dbReference>
<organism evidence="13 14">
    <name type="scientific">Aquirhabdus parva</name>
    <dbReference type="NCBI Taxonomy" id="2283318"/>
    <lineage>
        <taxon>Bacteria</taxon>
        <taxon>Pseudomonadati</taxon>
        <taxon>Pseudomonadota</taxon>
        <taxon>Gammaproteobacteria</taxon>
        <taxon>Moraxellales</taxon>
        <taxon>Moraxellaceae</taxon>
        <taxon>Aquirhabdus</taxon>
    </lineage>
</organism>
<keyword evidence="14" id="KW-1185">Reference proteome</keyword>
<dbReference type="InterPro" id="IPR000620">
    <property type="entry name" value="EamA_dom"/>
</dbReference>
<dbReference type="GO" id="GO:0009245">
    <property type="term" value="P:lipid A biosynthetic process"/>
    <property type="evidence" value="ECO:0007669"/>
    <property type="project" value="UniProtKB-KW"/>
</dbReference>
<keyword evidence="3" id="KW-0444">Lipid biosynthesis</keyword>
<dbReference type="GO" id="GO:0022857">
    <property type="term" value="F:transmembrane transporter activity"/>
    <property type="evidence" value="ECO:0007669"/>
    <property type="project" value="InterPro"/>
</dbReference>
<reference evidence="13 14" key="1">
    <citation type="submission" date="2018-07" db="EMBL/GenBank/DDBJ databases">
        <title>Genome sequencing of Moraxellaceae gen. HYN0046.</title>
        <authorList>
            <person name="Kim M."/>
            <person name="Yi H."/>
        </authorList>
    </citation>
    <scope>NUCLEOTIDE SEQUENCE [LARGE SCALE GENOMIC DNA]</scope>
    <source>
        <strain evidence="13 14">HYN0046</strain>
    </source>
</reference>
<keyword evidence="5" id="KW-0441">Lipid A biosynthesis</keyword>
<evidence type="ECO:0000256" key="8">
    <source>
        <dbReference type="ARBA" id="ARBA00022989"/>
    </source>
</evidence>
<feature type="transmembrane region" description="Helical" evidence="11">
    <location>
        <begin position="74"/>
        <end position="94"/>
    </location>
</feature>
<keyword evidence="4" id="KW-0997">Cell inner membrane</keyword>
<evidence type="ECO:0000256" key="11">
    <source>
        <dbReference type="SAM" id="Phobius"/>
    </source>
</evidence>
<dbReference type="RefSeq" id="WP_114898515.1">
    <property type="nucleotide sequence ID" value="NZ_CP031222.1"/>
</dbReference>
<evidence type="ECO:0000256" key="1">
    <source>
        <dbReference type="ARBA" id="ARBA00004651"/>
    </source>
</evidence>
<keyword evidence="2" id="KW-1003">Cell membrane</keyword>
<dbReference type="PANTHER" id="PTHR30561:SF9">
    <property type="entry name" value="4-AMINO-4-DEOXY-L-ARABINOSE-PHOSPHOUNDECAPRENOL FLIPPASE SUBUNIT ARNF-RELATED"/>
    <property type="match status" value="1"/>
</dbReference>
<evidence type="ECO:0000313" key="14">
    <source>
        <dbReference type="Proteomes" id="UP000253940"/>
    </source>
</evidence>
<evidence type="ECO:0000256" key="4">
    <source>
        <dbReference type="ARBA" id="ARBA00022519"/>
    </source>
</evidence>
<keyword evidence="8 11" id="KW-1133">Transmembrane helix</keyword>
<dbReference type="Pfam" id="PF00892">
    <property type="entry name" value="EamA"/>
    <property type="match status" value="1"/>
</dbReference>
<evidence type="ECO:0000256" key="10">
    <source>
        <dbReference type="ARBA" id="ARBA00023136"/>
    </source>
</evidence>
<evidence type="ECO:0000256" key="5">
    <source>
        <dbReference type="ARBA" id="ARBA00022556"/>
    </source>
</evidence>
<gene>
    <name evidence="13" type="ORF">HYN46_05895</name>
</gene>
<feature type="domain" description="EamA" evidence="12">
    <location>
        <begin position="28"/>
        <end position="116"/>
    </location>
</feature>
<evidence type="ECO:0000256" key="2">
    <source>
        <dbReference type="ARBA" id="ARBA00022475"/>
    </source>
</evidence>
<feature type="transmembrane region" description="Helical" evidence="11">
    <location>
        <begin position="48"/>
        <end position="67"/>
    </location>
</feature>
<dbReference type="Gene3D" id="1.10.3730.20">
    <property type="match status" value="1"/>
</dbReference>
<dbReference type="PANTHER" id="PTHR30561">
    <property type="entry name" value="SMR FAMILY PROTON-DEPENDENT DRUG EFFLUX TRANSPORTER SUGE"/>
    <property type="match status" value="1"/>
</dbReference>
<dbReference type="EMBL" id="CP031222">
    <property type="protein sequence ID" value="AXI02405.1"/>
    <property type="molecule type" value="Genomic_DNA"/>
</dbReference>
<keyword evidence="10 11" id="KW-0472">Membrane</keyword>
<evidence type="ECO:0000256" key="9">
    <source>
        <dbReference type="ARBA" id="ARBA00023098"/>
    </source>
</evidence>
<dbReference type="KEGG" id="mbah:HYN46_05895"/>
<dbReference type="InterPro" id="IPR037185">
    <property type="entry name" value="EmrE-like"/>
</dbReference>
<comment type="subcellular location">
    <subcellularLocation>
        <location evidence="1">Cell membrane</location>
        <topology evidence="1">Multi-pass membrane protein</topology>
    </subcellularLocation>
</comment>
<accession>A0A345P546</accession>
<evidence type="ECO:0000256" key="7">
    <source>
        <dbReference type="ARBA" id="ARBA00022985"/>
    </source>
</evidence>
<keyword evidence="6 11" id="KW-0812">Transmembrane</keyword>
<evidence type="ECO:0000256" key="6">
    <source>
        <dbReference type="ARBA" id="ARBA00022692"/>
    </source>
</evidence>
<evidence type="ECO:0000259" key="12">
    <source>
        <dbReference type="Pfam" id="PF00892"/>
    </source>
</evidence>
<name>A0A345P546_9GAMM</name>
<keyword evidence="9" id="KW-0443">Lipid metabolism</keyword>
<dbReference type="InterPro" id="IPR000390">
    <property type="entry name" value="Small_drug/metabolite_transptr"/>
</dbReference>
<proteinExistence type="predicted"/>
<dbReference type="AlphaFoldDB" id="A0A345P546"/>
<dbReference type="SUPFAM" id="SSF103481">
    <property type="entry name" value="Multidrug resistance efflux transporter EmrE"/>
    <property type="match status" value="1"/>
</dbReference>
<sequence>MKRFYVIGFLLLMGFDTLAQLGLKYTAIHALPLVASTEWLLRILSQPWIYIALIGYLGAFFMWLTLLKKAPIGPAFAASHLDVISVMFCSHWLFNEHLSLVQLAGAGLILCGIVCLAVSESKNEDHQVDPIKVN</sequence>
<evidence type="ECO:0000256" key="3">
    <source>
        <dbReference type="ARBA" id="ARBA00022516"/>
    </source>
</evidence>
<dbReference type="OrthoDB" id="7021040at2"/>
<dbReference type="GO" id="GO:0005886">
    <property type="term" value="C:plasma membrane"/>
    <property type="evidence" value="ECO:0007669"/>
    <property type="project" value="UniProtKB-SubCell"/>
</dbReference>
<feature type="transmembrane region" description="Helical" evidence="11">
    <location>
        <begin position="100"/>
        <end position="118"/>
    </location>
</feature>
<evidence type="ECO:0000313" key="13">
    <source>
        <dbReference type="EMBL" id="AXI02405.1"/>
    </source>
</evidence>
<dbReference type="Proteomes" id="UP000253940">
    <property type="component" value="Chromosome"/>
</dbReference>
<keyword evidence="7" id="KW-0448">Lipopolysaccharide biosynthesis</keyword>
<protein>
    <submittedName>
        <fullName evidence="13">EamA family transporter</fullName>
    </submittedName>
</protein>